<dbReference type="EMBL" id="CM023474">
    <property type="protein sequence ID" value="KAH7948846.1"/>
    <property type="molecule type" value="Genomic_DNA"/>
</dbReference>
<organism evidence="1 2">
    <name type="scientific">Dermacentor silvarum</name>
    <name type="common">Tick</name>
    <dbReference type="NCBI Taxonomy" id="543639"/>
    <lineage>
        <taxon>Eukaryota</taxon>
        <taxon>Metazoa</taxon>
        <taxon>Ecdysozoa</taxon>
        <taxon>Arthropoda</taxon>
        <taxon>Chelicerata</taxon>
        <taxon>Arachnida</taxon>
        <taxon>Acari</taxon>
        <taxon>Parasitiformes</taxon>
        <taxon>Ixodida</taxon>
        <taxon>Ixodoidea</taxon>
        <taxon>Ixodidae</taxon>
        <taxon>Rhipicephalinae</taxon>
        <taxon>Dermacentor</taxon>
    </lineage>
</organism>
<gene>
    <name evidence="1" type="ORF">HPB49_002791</name>
</gene>
<reference evidence="1" key="1">
    <citation type="submission" date="2020-05" db="EMBL/GenBank/DDBJ databases">
        <title>Large-scale comparative analyses of tick genomes elucidate their genetic diversity and vector capacities.</title>
        <authorList>
            <person name="Jia N."/>
            <person name="Wang J."/>
            <person name="Shi W."/>
            <person name="Du L."/>
            <person name="Sun Y."/>
            <person name="Zhan W."/>
            <person name="Jiang J."/>
            <person name="Wang Q."/>
            <person name="Zhang B."/>
            <person name="Ji P."/>
            <person name="Sakyi L.B."/>
            <person name="Cui X."/>
            <person name="Yuan T."/>
            <person name="Jiang B."/>
            <person name="Yang W."/>
            <person name="Lam T.T.-Y."/>
            <person name="Chang Q."/>
            <person name="Ding S."/>
            <person name="Wang X."/>
            <person name="Zhu J."/>
            <person name="Ruan X."/>
            <person name="Zhao L."/>
            <person name="Wei J."/>
            <person name="Que T."/>
            <person name="Du C."/>
            <person name="Cheng J."/>
            <person name="Dai P."/>
            <person name="Han X."/>
            <person name="Huang E."/>
            <person name="Gao Y."/>
            <person name="Liu J."/>
            <person name="Shao H."/>
            <person name="Ye R."/>
            <person name="Li L."/>
            <person name="Wei W."/>
            <person name="Wang X."/>
            <person name="Wang C."/>
            <person name="Yang T."/>
            <person name="Huo Q."/>
            <person name="Li W."/>
            <person name="Guo W."/>
            <person name="Chen H."/>
            <person name="Zhou L."/>
            <person name="Ni X."/>
            <person name="Tian J."/>
            <person name="Zhou Y."/>
            <person name="Sheng Y."/>
            <person name="Liu T."/>
            <person name="Pan Y."/>
            <person name="Xia L."/>
            <person name="Li J."/>
            <person name="Zhao F."/>
            <person name="Cao W."/>
        </authorList>
    </citation>
    <scope>NUCLEOTIDE SEQUENCE</scope>
    <source>
        <strain evidence="1">Dsil-2018</strain>
    </source>
</reference>
<accession>A0ACB8CNX8</accession>
<name>A0ACB8CNX8_DERSI</name>
<sequence length="156" mass="17727">MSDGAGNNKSMWQQFGVRGSISNTRHKIQPPCLPEGHHLHFICDVPHAIKFIRNHLLKHEYGQRFFGIVRCFKWDEDHPSITQFSQIYRLLSLYTPLKTAIKGNCTGLCDSVLVSFQDNLGFKAKAAAELKTTIESKLHKKLQCIISFPGENDTQD</sequence>
<evidence type="ECO:0000313" key="1">
    <source>
        <dbReference type="EMBL" id="KAH7948846.1"/>
    </source>
</evidence>
<dbReference type="Proteomes" id="UP000821865">
    <property type="component" value="Chromosome 5"/>
</dbReference>
<protein>
    <submittedName>
        <fullName evidence="1">Uncharacterized protein</fullName>
    </submittedName>
</protein>
<keyword evidence="2" id="KW-1185">Reference proteome</keyword>
<evidence type="ECO:0000313" key="2">
    <source>
        <dbReference type="Proteomes" id="UP000821865"/>
    </source>
</evidence>
<proteinExistence type="predicted"/>
<comment type="caution">
    <text evidence="1">The sequence shown here is derived from an EMBL/GenBank/DDBJ whole genome shotgun (WGS) entry which is preliminary data.</text>
</comment>